<sequence length="252" mass="27030">MNVTALYFSPTGGSKRSALSLAAALAPEGFAELDITCGAVAGDFGPGDVVVFSVPCYNGRVPEVAAGRLEQVHGHRTPCIISITYGNRDYDDSLLELQDIVQRQGFIVQGAAALVGQHTFGEIQVGRPDAGDAAENRRFVQQLLAARQGDLASPVALAIKGQRPYRGEGRGVGFVPLTSEACTDCGLCASLCPVQAIAADHRSIDGTRCLSCFRCIRSCPAGAKHMDVESYLDFARDFSRRLKARRENEYIF</sequence>
<dbReference type="Proteomes" id="UP000522333">
    <property type="component" value="Unassembled WGS sequence"/>
</dbReference>
<dbReference type="InterPro" id="IPR029039">
    <property type="entry name" value="Flavoprotein-like_sf"/>
</dbReference>
<dbReference type="PANTHER" id="PTHR43122:SF1">
    <property type="entry name" value="IRON-SULFUR-BINDING PROTEIN"/>
    <property type="match status" value="1"/>
</dbReference>
<dbReference type="Pfam" id="PF12838">
    <property type="entry name" value="Fer4_7"/>
    <property type="match status" value="1"/>
</dbReference>
<dbReference type="GO" id="GO:0046872">
    <property type="term" value="F:metal ion binding"/>
    <property type="evidence" value="ECO:0007669"/>
    <property type="project" value="UniProtKB-KW"/>
</dbReference>
<evidence type="ECO:0000259" key="4">
    <source>
        <dbReference type="PROSITE" id="PS51379"/>
    </source>
</evidence>
<dbReference type="AlphaFoldDB" id="A0A848CHU9"/>
<dbReference type="GO" id="GO:0051536">
    <property type="term" value="F:iron-sulfur cluster binding"/>
    <property type="evidence" value="ECO:0007669"/>
    <property type="project" value="UniProtKB-KW"/>
</dbReference>
<evidence type="ECO:0000313" key="6">
    <source>
        <dbReference type="Proteomes" id="UP000522333"/>
    </source>
</evidence>
<accession>A0A848CHU9</accession>
<evidence type="ECO:0000256" key="1">
    <source>
        <dbReference type="ARBA" id="ARBA00022723"/>
    </source>
</evidence>
<proteinExistence type="predicted"/>
<dbReference type="InterPro" id="IPR017900">
    <property type="entry name" value="4Fe4S_Fe_S_CS"/>
</dbReference>
<dbReference type="Gene3D" id="3.30.70.20">
    <property type="match status" value="1"/>
</dbReference>
<dbReference type="SUPFAM" id="SSF54862">
    <property type="entry name" value="4Fe-4S ferredoxins"/>
    <property type="match status" value="1"/>
</dbReference>
<dbReference type="InterPro" id="IPR017896">
    <property type="entry name" value="4Fe4S_Fe-S-bd"/>
</dbReference>
<dbReference type="SUPFAM" id="SSF52218">
    <property type="entry name" value="Flavoproteins"/>
    <property type="match status" value="1"/>
</dbReference>
<dbReference type="RefSeq" id="WP_168935332.1">
    <property type="nucleotide sequence ID" value="NZ_CAMDEI010000007.1"/>
</dbReference>
<evidence type="ECO:0000256" key="3">
    <source>
        <dbReference type="ARBA" id="ARBA00023014"/>
    </source>
</evidence>
<dbReference type="EMBL" id="JABAFY010000013">
    <property type="protein sequence ID" value="NME51927.1"/>
    <property type="molecule type" value="Genomic_DNA"/>
</dbReference>
<keyword evidence="3" id="KW-0411">Iron-sulfur</keyword>
<comment type="caution">
    <text evidence="5">The sequence shown here is derived from an EMBL/GenBank/DDBJ whole genome shotgun (WGS) entry which is preliminary data.</text>
</comment>
<name>A0A848CHU9_9BACT</name>
<reference evidence="5 6" key="1">
    <citation type="submission" date="2020-04" db="EMBL/GenBank/DDBJ databases">
        <authorList>
            <person name="Hitch T.C.A."/>
            <person name="Wylensek D."/>
            <person name="Clavel T."/>
        </authorList>
    </citation>
    <scope>NUCLEOTIDE SEQUENCE [LARGE SCALE GENOMIC DNA]</scope>
    <source>
        <strain evidence="5 6">PG-251-APC-1</strain>
    </source>
</reference>
<keyword evidence="1" id="KW-0479">Metal-binding</keyword>
<dbReference type="PROSITE" id="PS51379">
    <property type="entry name" value="4FE4S_FER_2"/>
    <property type="match status" value="2"/>
</dbReference>
<dbReference type="PROSITE" id="PS00198">
    <property type="entry name" value="4FE4S_FER_1"/>
    <property type="match status" value="2"/>
</dbReference>
<evidence type="ECO:0000256" key="2">
    <source>
        <dbReference type="ARBA" id="ARBA00023004"/>
    </source>
</evidence>
<feature type="domain" description="4Fe-4S ferredoxin-type" evidence="4">
    <location>
        <begin position="173"/>
        <end position="202"/>
    </location>
</feature>
<organism evidence="5 6">
    <name type="scientific">Desulfovibrio piger</name>
    <dbReference type="NCBI Taxonomy" id="901"/>
    <lineage>
        <taxon>Bacteria</taxon>
        <taxon>Pseudomonadati</taxon>
        <taxon>Thermodesulfobacteriota</taxon>
        <taxon>Desulfovibrionia</taxon>
        <taxon>Desulfovibrionales</taxon>
        <taxon>Desulfovibrionaceae</taxon>
        <taxon>Desulfovibrio</taxon>
    </lineage>
</organism>
<gene>
    <name evidence="5" type="ORF">HF854_05160</name>
</gene>
<evidence type="ECO:0000313" key="5">
    <source>
        <dbReference type="EMBL" id="NME51927.1"/>
    </source>
</evidence>
<keyword evidence="2" id="KW-0408">Iron</keyword>
<feature type="domain" description="4Fe-4S ferredoxin-type" evidence="4">
    <location>
        <begin position="203"/>
        <end position="229"/>
    </location>
</feature>
<protein>
    <submittedName>
        <fullName evidence="5">4Fe-4S binding protein</fullName>
    </submittedName>
</protein>
<dbReference type="PANTHER" id="PTHR43122">
    <property type="entry name" value="FERREDOXIN SUBUNIT OF PYRUVATE:FLAVODOXIN OXIDOREDUCTASE-RELATED"/>
    <property type="match status" value="1"/>
</dbReference>